<organism evidence="1">
    <name type="scientific">Siphoviridae sp. ctHMI2</name>
    <dbReference type="NCBI Taxonomy" id="2826231"/>
    <lineage>
        <taxon>Viruses</taxon>
        <taxon>Duplodnaviria</taxon>
        <taxon>Heunggongvirae</taxon>
        <taxon>Uroviricota</taxon>
        <taxon>Caudoviricetes</taxon>
    </lineage>
</organism>
<proteinExistence type="predicted"/>
<dbReference type="EMBL" id="BK014919">
    <property type="protein sequence ID" value="DAD82451.1"/>
    <property type="molecule type" value="Genomic_DNA"/>
</dbReference>
<sequence length="184" mass="21513">MKIDCIIGIDPGANGGIVKWRPNKKITAIKMPKDMNELCDYLEYLKSICSPIVFLEKLSVRPDDIVPGADGVNMGKLYRIQKMLANYEQLKATIAVCDVPFVMVHPMKWQNELKLRAKTTRKKEEKNERKRRYREIAGNLYPELKPTLWNADATLIMHFGRYILRNNPDWVRENLPAKMYERLF</sequence>
<name>A0A8S5MKK3_9CAUD</name>
<reference evidence="1" key="1">
    <citation type="journal article" date="2021" name="Proc. Natl. Acad. Sci. U.S.A.">
        <title>A Catalog of Tens of Thousands of Viruses from Human Metagenomes Reveals Hidden Associations with Chronic Diseases.</title>
        <authorList>
            <person name="Tisza M.J."/>
            <person name="Buck C.B."/>
        </authorList>
    </citation>
    <scope>NUCLEOTIDE SEQUENCE</scope>
    <source>
        <strain evidence="1">CtHMI2</strain>
    </source>
</reference>
<protein>
    <submittedName>
        <fullName evidence="1">Monokaryotic chloroplast 1 junction resolvase, DNA BINDING.86A</fullName>
    </submittedName>
</protein>
<accession>A0A8S5MKK3</accession>
<evidence type="ECO:0000313" key="1">
    <source>
        <dbReference type="EMBL" id="DAD82451.1"/>
    </source>
</evidence>